<feature type="domain" description="PknH-like extracellular" evidence="1">
    <location>
        <begin position="51"/>
        <end position="224"/>
    </location>
</feature>
<dbReference type="Proteomes" id="UP000655868">
    <property type="component" value="Unassembled WGS sequence"/>
</dbReference>
<comment type="caution">
    <text evidence="2">The sequence shown here is derived from an EMBL/GenBank/DDBJ whole genome shotgun (WGS) entry which is preliminary data.</text>
</comment>
<evidence type="ECO:0000313" key="2">
    <source>
        <dbReference type="EMBL" id="MBJ8341712.1"/>
    </source>
</evidence>
<reference evidence="2" key="1">
    <citation type="submission" date="2020-12" db="EMBL/GenBank/DDBJ databases">
        <title>Antrihabitans popcorni sp. nov. and Antrihabitans auranticaus sp. nov., isolated from a larva cave.</title>
        <authorList>
            <person name="Lee S.D."/>
            <person name="Kim I.S."/>
        </authorList>
    </citation>
    <scope>NUCLEOTIDE SEQUENCE</scope>
    <source>
        <strain evidence="2">YC3-6</strain>
    </source>
</reference>
<dbReference type="Gene3D" id="3.40.1000.70">
    <property type="entry name" value="PknH-like extracellular domain"/>
    <property type="match status" value="1"/>
</dbReference>
<dbReference type="InterPro" id="IPR038232">
    <property type="entry name" value="PknH-like_Extracell_sf"/>
</dbReference>
<protein>
    <submittedName>
        <fullName evidence="2">Sensor domain-containing protein</fullName>
    </submittedName>
</protein>
<gene>
    <name evidence="2" type="ORF">JGU71_22765</name>
</gene>
<keyword evidence="3" id="KW-1185">Reference proteome</keyword>
<organism evidence="2 3">
    <name type="scientific">Antrihabitans stalagmiti</name>
    <dbReference type="NCBI Taxonomy" id="2799499"/>
    <lineage>
        <taxon>Bacteria</taxon>
        <taxon>Bacillati</taxon>
        <taxon>Actinomycetota</taxon>
        <taxon>Actinomycetes</taxon>
        <taxon>Mycobacteriales</taxon>
        <taxon>Nocardiaceae</taxon>
        <taxon>Antrihabitans</taxon>
    </lineage>
</organism>
<proteinExistence type="predicted"/>
<dbReference type="InterPro" id="IPR026954">
    <property type="entry name" value="PknH-like_Extracell"/>
</dbReference>
<dbReference type="PROSITE" id="PS51257">
    <property type="entry name" value="PROKAR_LIPOPROTEIN"/>
    <property type="match status" value="1"/>
</dbReference>
<dbReference type="Pfam" id="PF14032">
    <property type="entry name" value="PknH_C"/>
    <property type="match status" value="1"/>
</dbReference>
<dbReference type="EMBL" id="JAEMNV010000008">
    <property type="protein sequence ID" value="MBJ8341712.1"/>
    <property type="molecule type" value="Genomic_DNA"/>
</dbReference>
<dbReference type="AlphaFoldDB" id="A0A934NUV1"/>
<evidence type="ECO:0000313" key="3">
    <source>
        <dbReference type="Proteomes" id="UP000655868"/>
    </source>
</evidence>
<sequence>MRVAHSVAVCAAVSVVLVGCSDDKATPLQTVDSLGEVVAAPTAITAPPITDAAALRALLLTRADLPPGFSPLADPTIDLGLPPAPDGPDKARTDPAQCSAVLEPLAVQRTGATTDGAARFAGPDFTSIDVDAASYSTDAAADAFTRVQQTLRECASYSGTDADGVAVDYRIGALDQPTSGDASTAFRILTESDGITLTTDAVLTIVGSTVVQLTASGQEPIDPTVLTGLVARQVDRLRTPPQT</sequence>
<accession>A0A934NUV1</accession>
<evidence type="ECO:0000259" key="1">
    <source>
        <dbReference type="Pfam" id="PF14032"/>
    </source>
</evidence>
<name>A0A934NUV1_9NOCA</name>